<dbReference type="Pfam" id="PF05938">
    <property type="entry name" value="Self-incomp_S1"/>
    <property type="match status" value="1"/>
</dbReference>
<dbReference type="PANTHER" id="PTHR31232:SF43">
    <property type="entry name" value="S-PROTEIN HOMOLOG 29-RELATED"/>
    <property type="match status" value="1"/>
</dbReference>
<evidence type="ECO:0000256" key="2">
    <source>
        <dbReference type="ARBA" id="ARBA00005581"/>
    </source>
</evidence>
<protein>
    <recommendedName>
        <fullName evidence="6">S-protein homolog</fullName>
    </recommendedName>
</protein>
<keyword evidence="3 6" id="KW-0713">Self-incompatibility</keyword>
<dbReference type="PANTHER" id="PTHR31232">
    <property type="match status" value="1"/>
</dbReference>
<dbReference type="GO" id="GO:0060320">
    <property type="term" value="P:rejection of self pollen"/>
    <property type="evidence" value="ECO:0007669"/>
    <property type="project" value="UniProtKB-KW"/>
</dbReference>
<proteinExistence type="inferred from homology"/>
<dbReference type="InterPro" id="IPR010264">
    <property type="entry name" value="Self-incomp_S1"/>
</dbReference>
<evidence type="ECO:0000313" key="8">
    <source>
        <dbReference type="Proteomes" id="UP000447434"/>
    </source>
</evidence>
<evidence type="ECO:0000256" key="3">
    <source>
        <dbReference type="ARBA" id="ARBA00022471"/>
    </source>
</evidence>
<name>A0A6A4QGA5_LUPAL</name>
<comment type="similarity">
    <text evidence="2 6">Belongs to the plant self-incompatibility (S1) protein family.</text>
</comment>
<evidence type="ECO:0000256" key="6">
    <source>
        <dbReference type="RuleBase" id="RU367044"/>
    </source>
</evidence>
<reference evidence="8" key="1">
    <citation type="journal article" date="2020" name="Nat. Commun.">
        <title>Genome sequence of the cluster root forming white lupin.</title>
        <authorList>
            <person name="Hufnagel B."/>
            <person name="Marques A."/>
            <person name="Soriano A."/>
            <person name="Marques L."/>
            <person name="Divol F."/>
            <person name="Doumas P."/>
            <person name="Sallet E."/>
            <person name="Mancinotti D."/>
            <person name="Carrere S."/>
            <person name="Marande W."/>
            <person name="Arribat S."/>
            <person name="Keller J."/>
            <person name="Huneau C."/>
            <person name="Blein T."/>
            <person name="Aime D."/>
            <person name="Laguerre M."/>
            <person name="Taylor J."/>
            <person name="Schubert V."/>
            <person name="Nelson M."/>
            <person name="Geu-Flores F."/>
            <person name="Crespi M."/>
            <person name="Gallardo-Guerrero K."/>
            <person name="Delaux P.-M."/>
            <person name="Salse J."/>
            <person name="Berges H."/>
            <person name="Guyot R."/>
            <person name="Gouzy J."/>
            <person name="Peret B."/>
        </authorList>
    </citation>
    <scope>NUCLEOTIDE SEQUENCE [LARGE SCALE GENOMIC DNA]</scope>
    <source>
        <strain evidence="8">cv. Amiga</strain>
    </source>
</reference>
<keyword evidence="5 6" id="KW-0732">Signal</keyword>
<sequence>MAALFVKKNVLPLMLVTVYLTLQMMVGVETVDIGIAKDTSVTMFNNISQQPLTIHCQEKGYDDGFHNVSPGESYCINVGILKFVNKSLWFCSFNWTGAFHSFDIFVQKRDKGCTNHGCVWNIKKEGPCKIGGDCYPWTK</sequence>
<keyword evidence="8" id="KW-1185">Reference proteome</keyword>
<dbReference type="EMBL" id="WOCE01000006">
    <property type="protein sequence ID" value="KAE9612682.1"/>
    <property type="molecule type" value="Genomic_DNA"/>
</dbReference>
<organism evidence="7 8">
    <name type="scientific">Lupinus albus</name>
    <name type="common">White lupine</name>
    <name type="synonym">Lupinus termis</name>
    <dbReference type="NCBI Taxonomy" id="3870"/>
    <lineage>
        <taxon>Eukaryota</taxon>
        <taxon>Viridiplantae</taxon>
        <taxon>Streptophyta</taxon>
        <taxon>Embryophyta</taxon>
        <taxon>Tracheophyta</taxon>
        <taxon>Spermatophyta</taxon>
        <taxon>Magnoliopsida</taxon>
        <taxon>eudicotyledons</taxon>
        <taxon>Gunneridae</taxon>
        <taxon>Pentapetalae</taxon>
        <taxon>rosids</taxon>
        <taxon>fabids</taxon>
        <taxon>Fabales</taxon>
        <taxon>Fabaceae</taxon>
        <taxon>Papilionoideae</taxon>
        <taxon>50 kb inversion clade</taxon>
        <taxon>genistoids sensu lato</taxon>
        <taxon>core genistoids</taxon>
        <taxon>Genisteae</taxon>
        <taxon>Lupinus</taxon>
    </lineage>
</organism>
<comment type="caution">
    <text evidence="7">The sequence shown here is derived from an EMBL/GenBank/DDBJ whole genome shotgun (WGS) entry which is preliminary data.</text>
</comment>
<comment type="subcellular location">
    <subcellularLocation>
        <location evidence="1 6">Secreted</location>
    </subcellularLocation>
</comment>
<accession>A0A6A4QGA5</accession>
<feature type="chain" id="PRO_5025710199" description="S-protein homolog" evidence="6">
    <location>
        <begin position="31"/>
        <end position="139"/>
    </location>
</feature>
<evidence type="ECO:0000313" key="7">
    <source>
        <dbReference type="EMBL" id="KAE9612682.1"/>
    </source>
</evidence>
<feature type="signal peptide" evidence="6">
    <location>
        <begin position="1"/>
        <end position="30"/>
    </location>
</feature>
<gene>
    <name evidence="7" type="ORF">Lalb_Chr06g0175671</name>
</gene>
<evidence type="ECO:0000256" key="1">
    <source>
        <dbReference type="ARBA" id="ARBA00004613"/>
    </source>
</evidence>
<dbReference type="AlphaFoldDB" id="A0A6A4QGA5"/>
<evidence type="ECO:0000256" key="4">
    <source>
        <dbReference type="ARBA" id="ARBA00022525"/>
    </source>
</evidence>
<keyword evidence="4 6" id="KW-0964">Secreted</keyword>
<dbReference type="GO" id="GO:0005576">
    <property type="term" value="C:extracellular region"/>
    <property type="evidence" value="ECO:0007669"/>
    <property type="project" value="UniProtKB-SubCell"/>
</dbReference>
<evidence type="ECO:0000256" key="5">
    <source>
        <dbReference type="ARBA" id="ARBA00022729"/>
    </source>
</evidence>
<dbReference type="Proteomes" id="UP000447434">
    <property type="component" value="Chromosome 6"/>
</dbReference>
<dbReference type="OrthoDB" id="1904574at2759"/>